<keyword evidence="1" id="KW-0812">Transmembrane</keyword>
<gene>
    <name evidence="2" type="ORF">HYH02_015261</name>
</gene>
<keyword evidence="1" id="KW-0472">Membrane</keyword>
<evidence type="ECO:0000313" key="2">
    <source>
        <dbReference type="EMBL" id="KAG2423922.1"/>
    </source>
</evidence>
<evidence type="ECO:0000313" key="3">
    <source>
        <dbReference type="Proteomes" id="UP000613740"/>
    </source>
</evidence>
<evidence type="ECO:0000256" key="1">
    <source>
        <dbReference type="SAM" id="Phobius"/>
    </source>
</evidence>
<sequence>MVRNRPGDEAGLYILTFPFFAIQLAGWAGWSQSASFSSTREGPGRTSTCVSASEIITMGIVGFLGFYISIAVISSLSMDYIGSEVGEDVAATAILAIYATASLALGFMYIREAMSVM</sequence>
<name>A0A835SAX2_9CHLO</name>
<feature type="transmembrane region" description="Helical" evidence="1">
    <location>
        <begin position="12"/>
        <end position="30"/>
    </location>
</feature>
<proteinExistence type="predicted"/>
<keyword evidence="3" id="KW-1185">Reference proteome</keyword>
<accession>A0A835SAX2</accession>
<keyword evidence="1" id="KW-1133">Transmembrane helix</keyword>
<feature type="transmembrane region" description="Helical" evidence="1">
    <location>
        <begin position="55"/>
        <end position="77"/>
    </location>
</feature>
<feature type="transmembrane region" description="Helical" evidence="1">
    <location>
        <begin position="89"/>
        <end position="110"/>
    </location>
</feature>
<protein>
    <submittedName>
        <fullName evidence="2">Uncharacterized protein</fullName>
    </submittedName>
</protein>
<organism evidence="2 3">
    <name type="scientific">Chlamydomonas schloesseri</name>
    <dbReference type="NCBI Taxonomy" id="2026947"/>
    <lineage>
        <taxon>Eukaryota</taxon>
        <taxon>Viridiplantae</taxon>
        <taxon>Chlorophyta</taxon>
        <taxon>core chlorophytes</taxon>
        <taxon>Chlorophyceae</taxon>
        <taxon>CS clade</taxon>
        <taxon>Chlamydomonadales</taxon>
        <taxon>Chlamydomonadaceae</taxon>
        <taxon>Chlamydomonas</taxon>
    </lineage>
</organism>
<dbReference type="EMBL" id="JAEHOD010000131">
    <property type="protein sequence ID" value="KAG2423922.1"/>
    <property type="molecule type" value="Genomic_DNA"/>
</dbReference>
<dbReference type="AlphaFoldDB" id="A0A835SAX2"/>
<comment type="caution">
    <text evidence="2">The sequence shown here is derived from an EMBL/GenBank/DDBJ whole genome shotgun (WGS) entry which is preliminary data.</text>
</comment>
<dbReference type="Proteomes" id="UP000613740">
    <property type="component" value="Unassembled WGS sequence"/>
</dbReference>
<reference evidence="2" key="1">
    <citation type="journal article" date="2020" name="bioRxiv">
        <title>Comparative genomics of Chlamydomonas.</title>
        <authorList>
            <person name="Craig R.J."/>
            <person name="Hasan A.R."/>
            <person name="Ness R.W."/>
            <person name="Keightley P.D."/>
        </authorList>
    </citation>
    <scope>NUCLEOTIDE SEQUENCE</scope>
    <source>
        <strain evidence="2">CCAP 11/173</strain>
    </source>
</reference>